<proteinExistence type="predicted"/>
<evidence type="ECO:0000256" key="1">
    <source>
        <dbReference type="SAM" id="SignalP"/>
    </source>
</evidence>
<organism evidence="2 3">
    <name type="scientific">Streptomyces paromomycinus</name>
    <name type="common">Streptomyces rimosus subsp. paromomycinus</name>
    <dbReference type="NCBI Taxonomy" id="92743"/>
    <lineage>
        <taxon>Bacteria</taxon>
        <taxon>Bacillati</taxon>
        <taxon>Actinomycetota</taxon>
        <taxon>Actinomycetes</taxon>
        <taxon>Kitasatosporales</taxon>
        <taxon>Streptomycetaceae</taxon>
        <taxon>Streptomyces</taxon>
    </lineage>
</organism>
<gene>
    <name evidence="2" type="ORF">GKJPGBOP_06831</name>
</gene>
<name>A0A401WCK4_STREY</name>
<evidence type="ECO:0008006" key="4">
    <source>
        <dbReference type="Google" id="ProtNLM"/>
    </source>
</evidence>
<dbReference type="EMBL" id="BHZD01000001">
    <property type="protein sequence ID" value="GCD47074.1"/>
    <property type="molecule type" value="Genomic_DNA"/>
</dbReference>
<feature type="signal peptide" evidence="1">
    <location>
        <begin position="1"/>
        <end position="34"/>
    </location>
</feature>
<dbReference type="Proteomes" id="UP000286746">
    <property type="component" value="Unassembled WGS sequence"/>
</dbReference>
<accession>A0A401WCK4</accession>
<feature type="chain" id="PRO_5019005217" description="Secreted protein" evidence="1">
    <location>
        <begin position="35"/>
        <end position="179"/>
    </location>
</feature>
<dbReference type="InterPro" id="IPR006311">
    <property type="entry name" value="TAT_signal"/>
</dbReference>
<sequence>MTHRFHRRHLKSAALGLSTALALGFLAQPGSAVAAPGQCGGSESDYVQAPQAGGRAQFELSKPYTQDGTKVRTVQFQAGGALTVVPTDSASTAQGNWIFEPPNGSNPAKKGVVTFVTQVSTSDGARYRTVFTVPVPVCNPRNQQRPTNVFQIRGDRTVTVFAPNGRSVTGADAAYQADR</sequence>
<evidence type="ECO:0000313" key="2">
    <source>
        <dbReference type="EMBL" id="GCD47074.1"/>
    </source>
</evidence>
<protein>
    <recommendedName>
        <fullName evidence="4">Secreted protein</fullName>
    </recommendedName>
</protein>
<keyword evidence="1" id="KW-0732">Signal</keyword>
<evidence type="ECO:0000313" key="3">
    <source>
        <dbReference type="Proteomes" id="UP000286746"/>
    </source>
</evidence>
<keyword evidence="3" id="KW-1185">Reference proteome</keyword>
<reference evidence="2 3" key="1">
    <citation type="submission" date="2018-11" db="EMBL/GenBank/DDBJ databases">
        <title>Whole genome sequence of Streptomyces paromomycinus NBRC 15454(T).</title>
        <authorList>
            <person name="Komaki H."/>
            <person name="Tamura T."/>
        </authorList>
    </citation>
    <scope>NUCLEOTIDE SEQUENCE [LARGE SCALE GENOMIC DNA]</scope>
    <source>
        <strain evidence="2 3">NBRC 15454</strain>
    </source>
</reference>
<dbReference type="PROSITE" id="PS51318">
    <property type="entry name" value="TAT"/>
    <property type="match status" value="1"/>
</dbReference>
<dbReference type="RefSeq" id="WP_125057275.1">
    <property type="nucleotide sequence ID" value="NZ_BHZD01000001.1"/>
</dbReference>
<comment type="caution">
    <text evidence="2">The sequence shown here is derived from an EMBL/GenBank/DDBJ whole genome shotgun (WGS) entry which is preliminary data.</text>
</comment>
<dbReference type="AlphaFoldDB" id="A0A401WCK4"/>